<gene>
    <name evidence="1" type="ORF">NMP03_04120</name>
</gene>
<dbReference type="RefSeq" id="WP_256507262.1">
    <property type="nucleotide sequence ID" value="NZ_CP101740.1"/>
</dbReference>
<evidence type="ECO:0000313" key="2">
    <source>
        <dbReference type="Proteomes" id="UP001058533"/>
    </source>
</evidence>
<keyword evidence="2" id="KW-1185">Reference proteome</keyword>
<dbReference type="EMBL" id="CP101740">
    <property type="protein sequence ID" value="UUL83423.1"/>
    <property type="molecule type" value="Genomic_DNA"/>
</dbReference>
<protein>
    <recommendedName>
        <fullName evidence="3">Secreted protein</fullName>
    </recommendedName>
</protein>
<reference evidence="1" key="1">
    <citation type="submission" date="2022-07" db="EMBL/GenBank/DDBJ databases">
        <title>Sphingomonas sp. nov., a novel bacterium isolated from the north slope of the Mount Everest.</title>
        <authorList>
            <person name="Cui X."/>
            <person name="Liu Y."/>
        </authorList>
    </citation>
    <scope>NUCLEOTIDE SEQUENCE</scope>
    <source>
        <strain evidence="1">S5-59</strain>
    </source>
</reference>
<organism evidence="1 2">
    <name type="scientific">Sphingomonas qomolangmaensis</name>
    <dbReference type="NCBI Taxonomy" id="2918765"/>
    <lineage>
        <taxon>Bacteria</taxon>
        <taxon>Pseudomonadati</taxon>
        <taxon>Pseudomonadota</taxon>
        <taxon>Alphaproteobacteria</taxon>
        <taxon>Sphingomonadales</taxon>
        <taxon>Sphingomonadaceae</taxon>
        <taxon>Sphingomonas</taxon>
    </lineage>
</organism>
<accession>A0ABY5LBM8</accession>
<proteinExistence type="predicted"/>
<evidence type="ECO:0000313" key="1">
    <source>
        <dbReference type="EMBL" id="UUL83423.1"/>
    </source>
</evidence>
<name>A0ABY5LBM8_9SPHN</name>
<evidence type="ECO:0008006" key="3">
    <source>
        <dbReference type="Google" id="ProtNLM"/>
    </source>
</evidence>
<sequence length="73" mass="7940">MNSFLAAALFSTSLAVAVTTILLTVRPYAHRIVSLLTHGVQYRSMPLPAPRPRATLRVTPRVTVMPARLRAAA</sequence>
<dbReference type="Proteomes" id="UP001058533">
    <property type="component" value="Chromosome"/>
</dbReference>